<sequence>MHYDLIIRGGRCVFPWGEADADLGVRNGKIVSLSVTAQDEAGRVIDAKGLHVLPGLIDSHVHLRDPGKPEVETLETGTRAAALGGVATVFDMPNTSPAVTDRTMLEWKYDHITKTAHVDVGMYVGATRENTPDLAELEQMPGVCAIKVFAGSSTGNLMIEDDAGIEAVMRSGHRRVCFHSEDEYRLQARKSLFHEGQPYETHSLWRDVECAFLGTRRIVSIAHKTNRPAHILHTSTAEELEYLADHRDICSVEVLVNHLSQIAPDCYEKLGGLAVMNPPLRDRRHYEASWQAVRDGRVDVVSSDHAPHPLDAKRLPWPKCPSGLTGVQTIVPVMLDHVNAGRLSLSRLVDLMAAGPARIYGLQTKGRLAVGFDADFTLVDMQAQRTITNDWIASPVGWTPFDGTSVKGWPMATIVRGTVVMENDAVTGSATGRPAKFAP</sequence>
<evidence type="ECO:0000313" key="7">
    <source>
        <dbReference type="EMBL" id="EHH69364.1"/>
    </source>
</evidence>
<protein>
    <submittedName>
        <fullName evidence="7">Dihydroorotase</fullName>
        <ecNumber evidence="7">3.5.2.3</ecNumber>
    </submittedName>
</protein>
<dbReference type="eggNOG" id="COG0044">
    <property type="taxonomic scope" value="Bacteria"/>
</dbReference>
<comment type="cofactor">
    <cofactor evidence="1">
        <name>Zn(2+)</name>
        <dbReference type="ChEBI" id="CHEBI:29105"/>
    </cofactor>
</comment>
<evidence type="ECO:0000256" key="3">
    <source>
        <dbReference type="ARBA" id="ARBA00010286"/>
    </source>
</evidence>
<dbReference type="EMBL" id="AGQV01000001">
    <property type="protein sequence ID" value="EHH69364.1"/>
    <property type="molecule type" value="Genomic_DNA"/>
</dbReference>
<dbReference type="NCBIfam" id="TIGR00857">
    <property type="entry name" value="pyrC_multi"/>
    <property type="match status" value="1"/>
</dbReference>
<dbReference type="Gene3D" id="3.20.20.140">
    <property type="entry name" value="Metal-dependent hydrolases"/>
    <property type="match status" value="1"/>
</dbReference>
<dbReference type="InterPro" id="IPR011059">
    <property type="entry name" value="Metal-dep_hydrolase_composite"/>
</dbReference>
<dbReference type="PANTHER" id="PTHR43668:SF4">
    <property type="entry name" value="ALLANTOINASE"/>
    <property type="match status" value="1"/>
</dbReference>
<keyword evidence="8" id="KW-1185">Reference proteome</keyword>
<dbReference type="PROSITE" id="PS00482">
    <property type="entry name" value="DIHYDROOROTASE_1"/>
    <property type="match status" value="1"/>
</dbReference>
<keyword evidence="4" id="KW-0479">Metal-binding</keyword>
<evidence type="ECO:0000313" key="8">
    <source>
        <dbReference type="Proteomes" id="UP000004949"/>
    </source>
</evidence>
<dbReference type="PROSITE" id="PS00483">
    <property type="entry name" value="DIHYDROOROTASE_2"/>
    <property type="match status" value="1"/>
</dbReference>
<dbReference type="CDD" id="cd01318">
    <property type="entry name" value="DHOase_IIb"/>
    <property type="match status" value="1"/>
</dbReference>
<dbReference type="OrthoDB" id="9775759at2"/>
<proteinExistence type="inferred from homology"/>
<dbReference type="InterPro" id="IPR006680">
    <property type="entry name" value="Amidohydro-rel"/>
</dbReference>
<dbReference type="Proteomes" id="UP000004949">
    <property type="component" value="Unassembled WGS sequence"/>
</dbReference>
<organism evidence="7 8">
    <name type="scientific">Gluconobacter morbifer G707</name>
    <dbReference type="NCBI Taxonomy" id="1088869"/>
    <lineage>
        <taxon>Bacteria</taxon>
        <taxon>Pseudomonadati</taxon>
        <taxon>Pseudomonadota</taxon>
        <taxon>Alphaproteobacteria</taxon>
        <taxon>Acetobacterales</taxon>
        <taxon>Acetobacteraceae</taxon>
        <taxon>Gluconobacter</taxon>
    </lineage>
</organism>
<dbReference type="GO" id="GO:0005737">
    <property type="term" value="C:cytoplasm"/>
    <property type="evidence" value="ECO:0007669"/>
    <property type="project" value="TreeGrafter"/>
</dbReference>
<name>G6XGQ6_9PROT</name>
<dbReference type="RefSeq" id="WP_008850821.1">
    <property type="nucleotide sequence ID" value="NZ_AGQV01000001.1"/>
</dbReference>
<dbReference type="InterPro" id="IPR032466">
    <property type="entry name" value="Metal_Hydrolase"/>
</dbReference>
<dbReference type="PATRIC" id="fig|1088869.3.peg.679"/>
<dbReference type="InterPro" id="IPR050138">
    <property type="entry name" value="DHOase/Allantoinase_Hydrolase"/>
</dbReference>
<keyword evidence="5 7" id="KW-0378">Hydrolase</keyword>
<comment type="function">
    <text evidence="2">Catalyzes the reversible cyclization of carbamoyl aspartate to dihydroorotate.</text>
</comment>
<evidence type="ECO:0000256" key="4">
    <source>
        <dbReference type="ARBA" id="ARBA00022723"/>
    </source>
</evidence>
<evidence type="ECO:0000256" key="5">
    <source>
        <dbReference type="ARBA" id="ARBA00022801"/>
    </source>
</evidence>
<dbReference type="NCBIfam" id="NF006559">
    <property type="entry name" value="PRK09060.1"/>
    <property type="match status" value="1"/>
</dbReference>
<gene>
    <name evidence="7" type="ORF">GMO_06710</name>
</gene>
<dbReference type="GO" id="GO:0046872">
    <property type="term" value="F:metal ion binding"/>
    <property type="evidence" value="ECO:0007669"/>
    <property type="project" value="UniProtKB-KW"/>
</dbReference>
<dbReference type="Gene3D" id="2.30.40.10">
    <property type="entry name" value="Urease, subunit C, domain 1"/>
    <property type="match status" value="1"/>
</dbReference>
<evidence type="ECO:0000256" key="2">
    <source>
        <dbReference type="ARBA" id="ARBA00002368"/>
    </source>
</evidence>
<dbReference type="InterPro" id="IPR002195">
    <property type="entry name" value="Dihydroorotase_CS"/>
</dbReference>
<dbReference type="EC" id="3.5.2.3" evidence="7"/>
<dbReference type="AlphaFoldDB" id="G6XGQ6"/>
<evidence type="ECO:0000259" key="6">
    <source>
        <dbReference type="Pfam" id="PF01979"/>
    </source>
</evidence>
<comment type="caution">
    <text evidence="7">The sequence shown here is derived from an EMBL/GenBank/DDBJ whole genome shotgun (WGS) entry which is preliminary data.</text>
</comment>
<dbReference type="SUPFAM" id="SSF51338">
    <property type="entry name" value="Composite domain of metallo-dependent hydrolases"/>
    <property type="match status" value="1"/>
</dbReference>
<dbReference type="GO" id="GO:0004151">
    <property type="term" value="F:dihydroorotase activity"/>
    <property type="evidence" value="ECO:0007669"/>
    <property type="project" value="UniProtKB-EC"/>
</dbReference>
<dbReference type="STRING" id="1088869.GMO_06710"/>
<dbReference type="PANTHER" id="PTHR43668">
    <property type="entry name" value="ALLANTOINASE"/>
    <property type="match status" value="1"/>
</dbReference>
<evidence type="ECO:0000256" key="1">
    <source>
        <dbReference type="ARBA" id="ARBA00001947"/>
    </source>
</evidence>
<comment type="similarity">
    <text evidence="3">Belongs to the metallo-dependent hydrolases superfamily. DHOase family. Class I DHOase subfamily.</text>
</comment>
<reference evidence="7 8" key="1">
    <citation type="submission" date="2011-10" db="EMBL/GenBank/DDBJ databases">
        <title>Genome sequence of Gluconobacter morbifer G707, isolated from Drosophila gut.</title>
        <authorList>
            <person name="Lee W.-J."/>
            <person name="Kim E.-K."/>
        </authorList>
    </citation>
    <scope>NUCLEOTIDE SEQUENCE [LARGE SCALE GENOMIC DNA]</scope>
    <source>
        <strain evidence="7 8">G707</strain>
    </source>
</reference>
<dbReference type="Pfam" id="PF01979">
    <property type="entry name" value="Amidohydro_1"/>
    <property type="match status" value="1"/>
</dbReference>
<dbReference type="GO" id="GO:0004038">
    <property type="term" value="F:allantoinase activity"/>
    <property type="evidence" value="ECO:0007669"/>
    <property type="project" value="TreeGrafter"/>
</dbReference>
<feature type="domain" description="Amidohydrolase-related" evidence="6">
    <location>
        <begin position="52"/>
        <end position="420"/>
    </location>
</feature>
<dbReference type="SUPFAM" id="SSF51556">
    <property type="entry name" value="Metallo-dependent hydrolases"/>
    <property type="match status" value="1"/>
</dbReference>
<accession>G6XGQ6</accession>
<dbReference type="GO" id="GO:0006145">
    <property type="term" value="P:purine nucleobase catabolic process"/>
    <property type="evidence" value="ECO:0007669"/>
    <property type="project" value="TreeGrafter"/>
</dbReference>